<feature type="transmembrane region" description="Helical" evidence="1">
    <location>
        <begin position="53"/>
        <end position="74"/>
    </location>
</feature>
<accession>A0ABU2BCM3</accession>
<dbReference type="RefSeq" id="WP_310287150.1">
    <property type="nucleotide sequence ID" value="NZ_BAAAWO010000001.1"/>
</dbReference>
<name>A0ABU2BCM3_9MICC</name>
<organism evidence="2 3">
    <name type="scientific">Paeniglutamicibacter sulfureus</name>
    <dbReference type="NCBI Taxonomy" id="43666"/>
    <lineage>
        <taxon>Bacteria</taxon>
        <taxon>Bacillati</taxon>
        <taxon>Actinomycetota</taxon>
        <taxon>Actinomycetes</taxon>
        <taxon>Micrococcales</taxon>
        <taxon>Micrococcaceae</taxon>
        <taxon>Paeniglutamicibacter</taxon>
    </lineage>
</organism>
<feature type="transmembrane region" description="Helical" evidence="1">
    <location>
        <begin position="12"/>
        <end position="33"/>
    </location>
</feature>
<dbReference type="EMBL" id="JAVDYI010000001">
    <property type="protein sequence ID" value="MDR7356390.1"/>
    <property type="molecule type" value="Genomic_DNA"/>
</dbReference>
<evidence type="ECO:0008006" key="4">
    <source>
        <dbReference type="Google" id="ProtNLM"/>
    </source>
</evidence>
<comment type="caution">
    <text evidence="2">The sequence shown here is derived from an EMBL/GenBank/DDBJ whole genome shotgun (WGS) entry which is preliminary data.</text>
</comment>
<reference evidence="2 3" key="1">
    <citation type="submission" date="2023-07" db="EMBL/GenBank/DDBJ databases">
        <title>Sequencing the genomes of 1000 actinobacteria strains.</title>
        <authorList>
            <person name="Klenk H.-P."/>
        </authorList>
    </citation>
    <scope>NUCLEOTIDE SEQUENCE [LARGE SCALE GENOMIC DNA]</scope>
    <source>
        <strain evidence="2 3">DSM 20167</strain>
    </source>
</reference>
<protein>
    <recommendedName>
        <fullName evidence="4">DUF4239 domain-containing protein</fullName>
    </recommendedName>
</protein>
<sequence length="302" mass="33405">MLAQILPGFRDFRTPLVTGSLWMILVWLLFGMPVPSKDMTTGPMGLMNSLGEYLTPTALLGVLSFTAYVIGIVLSLDSNLATAIVGRFSVQGSKNIAFGLIEQASRGAISMSDEPIGDPNDRSMPVRRLVGNALERAHQKDVNWQMVYWKFDGEIPNDLIDDARDDYMVQKQNIGKALNHVRSAIELGVEREIPNLGNKLLHVNKELYDVYDRARSEADFRLGIAPPILAISIYQSVSGFRSGSPLVGILVLFAGLIISTILLRKGWNKVEESTQTVLSMVDIDVINSETLDRLRHIDTFSA</sequence>
<evidence type="ECO:0000256" key="1">
    <source>
        <dbReference type="SAM" id="Phobius"/>
    </source>
</evidence>
<keyword evidence="1" id="KW-1133">Transmembrane helix</keyword>
<evidence type="ECO:0000313" key="3">
    <source>
        <dbReference type="Proteomes" id="UP001183817"/>
    </source>
</evidence>
<evidence type="ECO:0000313" key="2">
    <source>
        <dbReference type="EMBL" id="MDR7356390.1"/>
    </source>
</evidence>
<feature type="transmembrane region" description="Helical" evidence="1">
    <location>
        <begin position="220"/>
        <end position="237"/>
    </location>
</feature>
<feature type="transmembrane region" description="Helical" evidence="1">
    <location>
        <begin position="243"/>
        <end position="263"/>
    </location>
</feature>
<gene>
    <name evidence="2" type="ORF">J2S64_000081</name>
</gene>
<dbReference type="Proteomes" id="UP001183817">
    <property type="component" value="Unassembled WGS sequence"/>
</dbReference>
<keyword evidence="1" id="KW-0472">Membrane</keyword>
<proteinExistence type="predicted"/>
<keyword evidence="1" id="KW-0812">Transmembrane</keyword>
<keyword evidence="3" id="KW-1185">Reference proteome</keyword>